<dbReference type="RefSeq" id="WP_209592699.1">
    <property type="nucleotide sequence ID" value="NZ_JAGJCF010000001.1"/>
</dbReference>
<comment type="caution">
    <text evidence="1">The sequence shown here is derived from an EMBL/GenBank/DDBJ whole genome shotgun (WGS) entry which is preliminary data.</text>
</comment>
<dbReference type="InterPro" id="IPR006944">
    <property type="entry name" value="Phage/GTA_portal"/>
</dbReference>
<accession>A0ABS4BDZ3</accession>
<evidence type="ECO:0000313" key="2">
    <source>
        <dbReference type="Proteomes" id="UP000678276"/>
    </source>
</evidence>
<dbReference type="Proteomes" id="UP000678276">
    <property type="component" value="Unassembled WGS sequence"/>
</dbReference>
<dbReference type="Pfam" id="PF04860">
    <property type="entry name" value="Phage_portal"/>
    <property type="match status" value="1"/>
</dbReference>
<dbReference type="EMBL" id="JAGJCF010000001">
    <property type="protein sequence ID" value="MBP0614284.1"/>
    <property type="molecule type" value="Genomic_DNA"/>
</dbReference>
<organism evidence="1 2">
    <name type="scientific">Jiella mangrovi</name>
    <dbReference type="NCBI Taxonomy" id="2821407"/>
    <lineage>
        <taxon>Bacteria</taxon>
        <taxon>Pseudomonadati</taxon>
        <taxon>Pseudomonadota</taxon>
        <taxon>Alphaproteobacteria</taxon>
        <taxon>Hyphomicrobiales</taxon>
        <taxon>Aurantimonadaceae</taxon>
        <taxon>Jiella</taxon>
    </lineage>
</organism>
<reference evidence="1 2" key="1">
    <citation type="submission" date="2021-04" db="EMBL/GenBank/DDBJ databases">
        <title>Whole genome sequence of Jiella sp. KSK16Y-1.</title>
        <authorList>
            <person name="Tuo L."/>
        </authorList>
    </citation>
    <scope>NUCLEOTIDE SEQUENCE [LARGE SCALE GENOMIC DNA]</scope>
    <source>
        <strain evidence="1 2">KSK16Y-1</strain>
    </source>
</reference>
<sequence length="361" mass="37767">MLGWLKTVFGGNGIEKRSAASGFTAEIMAAREAYISGRSGIAELTATAQGCISLWEGAFALADVSGTDLLDRASLALIGRSVALRGEAVFLIDDAGLVPCADWDLRTRNGKPTAYRVSVSEAGGGQSMTALAGEVLHLRIGCDPVAPYYGTAPLKRASITAGTLQAIETALAEVYENAPLGSQIVPFPESTDTDLETLGRGFRGRRGRVLLRESVNVTAAGGPAPVQDWRPQDVSPDLSRSQIAESLSAARNSICGAFGVLPALFASNAQGPLVREAQRHLASWTLQPIAMLLAEEATKKLGSEVMIDLLRPVQAFDVGGRARALATIVQALAQAKEAGLAPGDLNAALTMVNWGENDKAA</sequence>
<gene>
    <name evidence="1" type="ORF">J6595_01615</name>
</gene>
<keyword evidence="2" id="KW-1185">Reference proteome</keyword>
<proteinExistence type="predicted"/>
<name>A0ABS4BDZ3_9HYPH</name>
<protein>
    <submittedName>
        <fullName evidence="1">Phage portal protein</fullName>
    </submittedName>
</protein>
<evidence type="ECO:0000313" key="1">
    <source>
        <dbReference type="EMBL" id="MBP0614284.1"/>
    </source>
</evidence>